<dbReference type="GO" id="GO:0006635">
    <property type="term" value="P:fatty acid beta-oxidation"/>
    <property type="evidence" value="ECO:0007669"/>
    <property type="project" value="TreeGrafter"/>
</dbReference>
<dbReference type="PANTHER" id="PTHR11941:SF54">
    <property type="entry name" value="ENOYL-COA HYDRATASE, MITOCHONDRIAL"/>
    <property type="match status" value="1"/>
</dbReference>
<gene>
    <name evidence="1" type="ORF">OG626_34020</name>
</gene>
<dbReference type="AlphaFoldDB" id="A0AAU3H261"/>
<sequence length="283" mass="29915">MTTGEPMDLTGFTTLHVDIRGGVAHVLLDNPPVNALGATMIRELHELLGALGDDPSVRVIVFSSANEDFFLAHVDLHIFEEMDQLRAVAASNPEVNVFQATGELLRHQPQITIVKLAGVARAGGAEFVAAADMAFAAKETARIGQPESLMGILPGGGGTQYLRERVGRNRALELLLGAELLDADRAAAYGWINRAVPAADLDAFVGTLATDIAALGPEIIAQAKRVVPPADIVAGLREEDDAWSALVNTETTAKLMSGAVERGIQTPEVERDLEGLMRAIAAG</sequence>
<dbReference type="InterPro" id="IPR029045">
    <property type="entry name" value="ClpP/crotonase-like_dom_sf"/>
</dbReference>
<proteinExistence type="predicted"/>
<dbReference type="Gene3D" id="3.90.226.10">
    <property type="entry name" value="2-enoyl-CoA Hydratase, Chain A, domain 1"/>
    <property type="match status" value="1"/>
</dbReference>
<protein>
    <submittedName>
        <fullName evidence="1">Enoyl-CoA hydratase/isomerase family protein</fullName>
    </submittedName>
</protein>
<name>A0AAU3H261_9ACTN</name>
<dbReference type="CDD" id="cd06558">
    <property type="entry name" value="crotonase-like"/>
    <property type="match status" value="1"/>
</dbReference>
<dbReference type="GO" id="GO:0003824">
    <property type="term" value="F:catalytic activity"/>
    <property type="evidence" value="ECO:0007669"/>
    <property type="project" value="UniProtKB-ARBA"/>
</dbReference>
<organism evidence="1">
    <name type="scientific">Streptomyces sp. NBC_01401</name>
    <dbReference type="NCBI Taxonomy" id="2903854"/>
    <lineage>
        <taxon>Bacteria</taxon>
        <taxon>Bacillati</taxon>
        <taxon>Actinomycetota</taxon>
        <taxon>Actinomycetes</taxon>
        <taxon>Kitasatosporales</taxon>
        <taxon>Streptomycetaceae</taxon>
        <taxon>Streptomyces</taxon>
    </lineage>
</organism>
<dbReference type="InterPro" id="IPR001753">
    <property type="entry name" value="Enoyl-CoA_hydra/iso"/>
</dbReference>
<accession>A0AAU3H261</accession>
<dbReference type="EMBL" id="CP109535">
    <property type="protein sequence ID" value="WTY99565.1"/>
    <property type="molecule type" value="Genomic_DNA"/>
</dbReference>
<reference evidence="1" key="1">
    <citation type="submission" date="2022-10" db="EMBL/GenBank/DDBJ databases">
        <title>The complete genomes of actinobacterial strains from the NBC collection.</title>
        <authorList>
            <person name="Joergensen T.S."/>
            <person name="Alvarez Arevalo M."/>
            <person name="Sterndorff E.B."/>
            <person name="Faurdal D."/>
            <person name="Vuksanovic O."/>
            <person name="Mourched A.-S."/>
            <person name="Charusanti P."/>
            <person name="Shaw S."/>
            <person name="Blin K."/>
            <person name="Weber T."/>
        </authorList>
    </citation>
    <scope>NUCLEOTIDE SEQUENCE</scope>
    <source>
        <strain evidence="1">NBC_01401</strain>
    </source>
</reference>
<dbReference type="PANTHER" id="PTHR11941">
    <property type="entry name" value="ENOYL-COA HYDRATASE-RELATED"/>
    <property type="match status" value="1"/>
</dbReference>
<dbReference type="SUPFAM" id="SSF52096">
    <property type="entry name" value="ClpP/crotonase"/>
    <property type="match status" value="1"/>
</dbReference>
<dbReference type="Pfam" id="PF00378">
    <property type="entry name" value="ECH_1"/>
    <property type="match status" value="1"/>
</dbReference>
<evidence type="ECO:0000313" key="1">
    <source>
        <dbReference type="EMBL" id="WTY99565.1"/>
    </source>
</evidence>